<name>A0A537IZQ4_9BACT</name>
<accession>A0A537IZQ4</accession>
<proteinExistence type="predicted"/>
<sequence>MRGLPRGLVVVLVLLSASAGWQLFAVHSLLGARDTQLAAFREQAYRQARQVAQLQEFLRARDRKVITLLEMVSQQDQELVELRTQVDRSRVRDRIELSRSNLSLLASALEHYFKDNGQYPARLAELVPKYLGAIPLEPCTNASYVYRPVSRPRLDYGLSTGGYPASSECSRVAAGLSFAPALGLVNQP</sequence>
<protein>
    <submittedName>
        <fullName evidence="1">Uncharacterized protein</fullName>
    </submittedName>
</protein>
<evidence type="ECO:0000313" key="2">
    <source>
        <dbReference type="Proteomes" id="UP000318834"/>
    </source>
</evidence>
<gene>
    <name evidence="1" type="ORF">E6H05_02005</name>
</gene>
<dbReference type="AlphaFoldDB" id="A0A537IZQ4"/>
<dbReference type="SUPFAM" id="SSF54523">
    <property type="entry name" value="Pili subunits"/>
    <property type="match status" value="1"/>
</dbReference>
<dbReference type="Proteomes" id="UP000318834">
    <property type="component" value="Unassembled WGS sequence"/>
</dbReference>
<evidence type="ECO:0000313" key="1">
    <source>
        <dbReference type="EMBL" id="TMI76804.1"/>
    </source>
</evidence>
<organism evidence="1 2">
    <name type="scientific">Candidatus Segetimicrobium genomatis</name>
    <dbReference type="NCBI Taxonomy" id="2569760"/>
    <lineage>
        <taxon>Bacteria</taxon>
        <taxon>Bacillati</taxon>
        <taxon>Candidatus Sysuimicrobiota</taxon>
        <taxon>Candidatus Sysuimicrobiia</taxon>
        <taxon>Candidatus Sysuimicrobiales</taxon>
        <taxon>Candidatus Segetimicrobiaceae</taxon>
        <taxon>Candidatus Segetimicrobium</taxon>
    </lineage>
</organism>
<comment type="caution">
    <text evidence="1">The sequence shown here is derived from an EMBL/GenBank/DDBJ whole genome shotgun (WGS) entry which is preliminary data.</text>
</comment>
<reference evidence="1 2" key="1">
    <citation type="journal article" date="2019" name="Nat. Microbiol.">
        <title>Mediterranean grassland soil C-N compound turnover is dependent on rainfall and depth, and is mediated by genomically divergent microorganisms.</title>
        <authorList>
            <person name="Diamond S."/>
            <person name="Andeer P.F."/>
            <person name="Li Z."/>
            <person name="Crits-Christoph A."/>
            <person name="Burstein D."/>
            <person name="Anantharaman K."/>
            <person name="Lane K.R."/>
            <person name="Thomas B.C."/>
            <person name="Pan C."/>
            <person name="Northen T.R."/>
            <person name="Banfield J.F."/>
        </authorList>
    </citation>
    <scope>NUCLEOTIDE SEQUENCE [LARGE SCALE GENOMIC DNA]</scope>
    <source>
        <strain evidence="1">NP_8</strain>
    </source>
</reference>
<dbReference type="InterPro" id="IPR045584">
    <property type="entry name" value="Pilin-like"/>
</dbReference>
<dbReference type="EMBL" id="VBAP01000009">
    <property type="protein sequence ID" value="TMI76804.1"/>
    <property type="molecule type" value="Genomic_DNA"/>
</dbReference>